<gene>
    <name evidence="2" type="ORF">KSP39_PZI021399</name>
</gene>
<evidence type="ECO:0000313" key="3">
    <source>
        <dbReference type="Proteomes" id="UP001418222"/>
    </source>
</evidence>
<keyword evidence="1" id="KW-0732">Signal</keyword>
<proteinExistence type="predicted"/>
<dbReference type="EMBL" id="JBBWWQ010000019">
    <property type="protein sequence ID" value="KAK8918764.1"/>
    <property type="molecule type" value="Genomic_DNA"/>
</dbReference>
<name>A0AAP0FVT8_9ASPA</name>
<evidence type="ECO:0000313" key="2">
    <source>
        <dbReference type="EMBL" id="KAK8918764.1"/>
    </source>
</evidence>
<dbReference type="AlphaFoldDB" id="A0AAP0FVT8"/>
<feature type="chain" id="PRO_5042846389" evidence="1">
    <location>
        <begin position="20"/>
        <end position="128"/>
    </location>
</feature>
<dbReference type="Proteomes" id="UP001418222">
    <property type="component" value="Unassembled WGS sequence"/>
</dbReference>
<reference evidence="2 3" key="1">
    <citation type="journal article" date="2022" name="Nat. Plants">
        <title>Genomes of leafy and leafless Platanthera orchids illuminate the evolution of mycoheterotrophy.</title>
        <authorList>
            <person name="Li M.H."/>
            <person name="Liu K.W."/>
            <person name="Li Z."/>
            <person name="Lu H.C."/>
            <person name="Ye Q.L."/>
            <person name="Zhang D."/>
            <person name="Wang J.Y."/>
            <person name="Li Y.F."/>
            <person name="Zhong Z.M."/>
            <person name="Liu X."/>
            <person name="Yu X."/>
            <person name="Liu D.K."/>
            <person name="Tu X.D."/>
            <person name="Liu B."/>
            <person name="Hao Y."/>
            <person name="Liao X.Y."/>
            <person name="Jiang Y.T."/>
            <person name="Sun W.H."/>
            <person name="Chen J."/>
            <person name="Chen Y.Q."/>
            <person name="Ai Y."/>
            <person name="Zhai J.W."/>
            <person name="Wu S.S."/>
            <person name="Zhou Z."/>
            <person name="Hsiao Y.Y."/>
            <person name="Wu W.L."/>
            <person name="Chen Y.Y."/>
            <person name="Lin Y.F."/>
            <person name="Hsu J.L."/>
            <person name="Li C.Y."/>
            <person name="Wang Z.W."/>
            <person name="Zhao X."/>
            <person name="Zhong W.Y."/>
            <person name="Ma X.K."/>
            <person name="Ma L."/>
            <person name="Huang J."/>
            <person name="Chen G.Z."/>
            <person name="Huang M.Z."/>
            <person name="Huang L."/>
            <person name="Peng D.H."/>
            <person name="Luo Y.B."/>
            <person name="Zou S.Q."/>
            <person name="Chen S.P."/>
            <person name="Lan S."/>
            <person name="Tsai W.C."/>
            <person name="Van de Peer Y."/>
            <person name="Liu Z.J."/>
        </authorList>
    </citation>
    <scope>NUCLEOTIDE SEQUENCE [LARGE SCALE GENOMIC DNA]</scope>
    <source>
        <strain evidence="2">Lor287</strain>
    </source>
</reference>
<evidence type="ECO:0000256" key="1">
    <source>
        <dbReference type="SAM" id="SignalP"/>
    </source>
</evidence>
<accession>A0AAP0FVT8</accession>
<protein>
    <submittedName>
        <fullName evidence="2">Uncharacterized protein</fullName>
    </submittedName>
</protein>
<comment type="caution">
    <text evidence="2">The sequence shown here is derived from an EMBL/GenBank/DDBJ whole genome shotgun (WGS) entry which is preliminary data.</text>
</comment>
<feature type="signal peptide" evidence="1">
    <location>
        <begin position="1"/>
        <end position="19"/>
    </location>
</feature>
<sequence length="128" mass="14441">MLYFYNHIVLNFLLRPVFAFTPPKLQDSNLTHGIHGSNLFLGFPPESLRFVLSASILHLFSLPCNRFPAAFASWKIVKIPSSARFLCGDLGDLASVIDLGFSGELYRSHMVFVLLIGSSGRILFFFQW</sequence>
<keyword evidence="3" id="KW-1185">Reference proteome</keyword>
<organism evidence="2 3">
    <name type="scientific">Platanthera zijinensis</name>
    <dbReference type="NCBI Taxonomy" id="2320716"/>
    <lineage>
        <taxon>Eukaryota</taxon>
        <taxon>Viridiplantae</taxon>
        <taxon>Streptophyta</taxon>
        <taxon>Embryophyta</taxon>
        <taxon>Tracheophyta</taxon>
        <taxon>Spermatophyta</taxon>
        <taxon>Magnoliopsida</taxon>
        <taxon>Liliopsida</taxon>
        <taxon>Asparagales</taxon>
        <taxon>Orchidaceae</taxon>
        <taxon>Orchidoideae</taxon>
        <taxon>Orchideae</taxon>
        <taxon>Orchidinae</taxon>
        <taxon>Platanthera</taxon>
    </lineage>
</organism>